<evidence type="ECO:0000313" key="5">
    <source>
        <dbReference type="Proteomes" id="UP000186406"/>
    </source>
</evidence>
<accession>A0A1M7ZPD8</accession>
<dbReference type="Proteomes" id="UP000186406">
    <property type="component" value="Unassembled WGS sequence"/>
</dbReference>
<dbReference type="InterPro" id="IPR001647">
    <property type="entry name" value="HTH_TetR"/>
</dbReference>
<dbReference type="EMBL" id="FRXO01000007">
    <property type="protein sequence ID" value="SHO66763.1"/>
    <property type="molecule type" value="Genomic_DNA"/>
</dbReference>
<protein>
    <submittedName>
        <fullName evidence="4">Transcriptional regulator, TetR family</fullName>
    </submittedName>
</protein>
<dbReference type="STRING" id="1123029.SAMN02745172_03422"/>
<dbReference type="Pfam" id="PF00440">
    <property type="entry name" value="TetR_N"/>
    <property type="match status" value="1"/>
</dbReference>
<dbReference type="RefSeq" id="WP_073630914.1">
    <property type="nucleotide sequence ID" value="NZ_FRXO01000007.1"/>
</dbReference>
<gene>
    <name evidence="4" type="ORF">SAMN02745172_03422</name>
</gene>
<evidence type="ECO:0000256" key="2">
    <source>
        <dbReference type="PROSITE-ProRule" id="PRU00335"/>
    </source>
</evidence>
<dbReference type="Gene3D" id="1.10.357.10">
    <property type="entry name" value="Tetracycline Repressor, domain 2"/>
    <property type="match status" value="1"/>
</dbReference>
<dbReference type="AlphaFoldDB" id="A0A1M7ZPD8"/>
<dbReference type="OrthoDB" id="9808189at2"/>
<feature type="DNA-binding region" description="H-T-H motif" evidence="2">
    <location>
        <begin position="82"/>
        <end position="101"/>
    </location>
</feature>
<dbReference type="InterPro" id="IPR009057">
    <property type="entry name" value="Homeodomain-like_sf"/>
</dbReference>
<evidence type="ECO:0000313" key="4">
    <source>
        <dbReference type="EMBL" id="SHO66763.1"/>
    </source>
</evidence>
<evidence type="ECO:0000259" key="3">
    <source>
        <dbReference type="PROSITE" id="PS50977"/>
    </source>
</evidence>
<sequence length="246" mass="26188">MSGQADDGSGLAPLLAPLQSVNLWTAALGRGLGDLAAGPAGLLISSAFRVMPRQARALDSVERLLAATIRILHRRRRLDGVTLDAVAREAGVTVQAAYRYFADIHDVIRLAVRRVQATACESLLTLLAAHSFRTEHDLASTIVAFVASACDQARRLPEPLRHHLASRYFDVGDEALWMVAATAHAVFIRGEGPCAALTVPQINAGLVAVVAVSRSFLLRDALLMGAPESLHLMRAVLLGALLPRAG</sequence>
<evidence type="ECO:0000256" key="1">
    <source>
        <dbReference type="ARBA" id="ARBA00023125"/>
    </source>
</evidence>
<dbReference type="GO" id="GO:0003677">
    <property type="term" value="F:DNA binding"/>
    <property type="evidence" value="ECO:0007669"/>
    <property type="project" value="UniProtKB-UniRule"/>
</dbReference>
<dbReference type="PROSITE" id="PS50977">
    <property type="entry name" value="HTH_TETR_2"/>
    <property type="match status" value="1"/>
</dbReference>
<keyword evidence="5" id="KW-1185">Reference proteome</keyword>
<organism evidence="4 5">
    <name type="scientific">Pseudoxanthobacter soli DSM 19599</name>
    <dbReference type="NCBI Taxonomy" id="1123029"/>
    <lineage>
        <taxon>Bacteria</taxon>
        <taxon>Pseudomonadati</taxon>
        <taxon>Pseudomonadota</taxon>
        <taxon>Alphaproteobacteria</taxon>
        <taxon>Hyphomicrobiales</taxon>
        <taxon>Segnochrobactraceae</taxon>
        <taxon>Pseudoxanthobacter</taxon>
    </lineage>
</organism>
<keyword evidence="1 2" id="KW-0238">DNA-binding</keyword>
<dbReference type="SUPFAM" id="SSF46689">
    <property type="entry name" value="Homeodomain-like"/>
    <property type="match status" value="1"/>
</dbReference>
<name>A0A1M7ZPD8_9HYPH</name>
<reference evidence="4 5" key="1">
    <citation type="submission" date="2016-12" db="EMBL/GenBank/DDBJ databases">
        <authorList>
            <person name="Song W.-J."/>
            <person name="Kurnit D.M."/>
        </authorList>
    </citation>
    <scope>NUCLEOTIDE SEQUENCE [LARGE SCALE GENOMIC DNA]</scope>
    <source>
        <strain evidence="4 5">DSM 19599</strain>
    </source>
</reference>
<proteinExistence type="predicted"/>
<feature type="domain" description="HTH tetR-type" evidence="3">
    <location>
        <begin position="58"/>
        <end position="119"/>
    </location>
</feature>